<proteinExistence type="predicted"/>
<reference evidence="1 2" key="1">
    <citation type="journal article" date="2018" name="MBio">
        <title>Comparative Genomics Reveals the Core Gene Toolbox for the Fungus-Insect Symbiosis.</title>
        <authorList>
            <person name="Wang Y."/>
            <person name="Stata M."/>
            <person name="Wang W."/>
            <person name="Stajich J.E."/>
            <person name="White M.M."/>
            <person name="Moncalvo J.M."/>
        </authorList>
    </citation>
    <scope>NUCLEOTIDE SEQUENCE [LARGE SCALE GENOMIC DNA]</scope>
    <source>
        <strain evidence="1 2">SWE-8-4</strain>
    </source>
</reference>
<evidence type="ECO:0008006" key="3">
    <source>
        <dbReference type="Google" id="ProtNLM"/>
    </source>
</evidence>
<accession>A0A2T9YJ10</accession>
<evidence type="ECO:0000313" key="1">
    <source>
        <dbReference type="EMBL" id="PVU92342.1"/>
    </source>
</evidence>
<dbReference type="AlphaFoldDB" id="A0A2T9YJ10"/>
<evidence type="ECO:0000313" key="2">
    <source>
        <dbReference type="Proteomes" id="UP000245383"/>
    </source>
</evidence>
<dbReference type="OrthoDB" id="1939000at2759"/>
<dbReference type="EMBL" id="MBFR01000165">
    <property type="protein sequence ID" value="PVU92342.1"/>
    <property type="molecule type" value="Genomic_DNA"/>
</dbReference>
<name>A0A2T9YJ10_9FUNG</name>
<organism evidence="1 2">
    <name type="scientific">Smittium simulii</name>
    <dbReference type="NCBI Taxonomy" id="133385"/>
    <lineage>
        <taxon>Eukaryota</taxon>
        <taxon>Fungi</taxon>
        <taxon>Fungi incertae sedis</taxon>
        <taxon>Zoopagomycota</taxon>
        <taxon>Kickxellomycotina</taxon>
        <taxon>Harpellomycetes</taxon>
        <taxon>Harpellales</taxon>
        <taxon>Legeriomycetaceae</taxon>
        <taxon>Smittium</taxon>
    </lineage>
</organism>
<comment type="caution">
    <text evidence="1">The sequence shown here is derived from an EMBL/GenBank/DDBJ whole genome shotgun (WGS) entry which is preliminary data.</text>
</comment>
<dbReference type="Proteomes" id="UP000245383">
    <property type="component" value="Unassembled WGS sequence"/>
</dbReference>
<gene>
    <name evidence="1" type="ORF">BB561_003883</name>
</gene>
<keyword evidence="2" id="KW-1185">Reference proteome</keyword>
<sequence>MAAGVNTKIQQARLILTYFDGRAALAREAYYNKLDNSSTDHPQEELNSPQAVINYFKEYFEQPNSEISIRQRLIDLKQTGSLEDYISEKKKIVGSENIDGNFEIMLYFINDLEKISLKHTVFAVTKSEPQYEKMNIDALVARIKKQSKEIASFLIKKVYKPKIVFVAPTNNRAFINVNSQAEKIYF</sequence>
<protein>
    <recommendedName>
        <fullName evidence="3">Retrotransposon gag domain-containing protein</fullName>
    </recommendedName>
</protein>
<dbReference type="STRING" id="133385.A0A2T9YJ10"/>